<dbReference type="Gene3D" id="2.10.110.10">
    <property type="entry name" value="Cysteine Rich Protein"/>
    <property type="match status" value="2"/>
</dbReference>
<evidence type="ECO:0000313" key="11">
    <source>
        <dbReference type="Ensembl" id="ENSTGUP00000031411.1"/>
    </source>
</evidence>
<dbReference type="FunFam" id="2.10.110.10:FF:000005">
    <property type="entry name" value="Testin isoform 1"/>
    <property type="match status" value="1"/>
</dbReference>
<dbReference type="OMA" id="WAVCDIS"/>
<dbReference type="PROSITE" id="PS50023">
    <property type="entry name" value="LIM_DOMAIN_2"/>
    <property type="match status" value="2"/>
</dbReference>
<reference evidence="11" key="2">
    <citation type="submission" date="2025-08" db="UniProtKB">
        <authorList>
            <consortium name="Ensembl"/>
        </authorList>
    </citation>
    <scope>IDENTIFICATION</scope>
</reference>
<dbReference type="GO" id="GO:0000122">
    <property type="term" value="P:negative regulation of transcription by RNA polymerase II"/>
    <property type="evidence" value="ECO:0007669"/>
    <property type="project" value="Ensembl"/>
</dbReference>
<evidence type="ECO:0000256" key="6">
    <source>
        <dbReference type="ARBA" id="ARBA00023038"/>
    </source>
</evidence>
<feature type="domain" description="PET" evidence="10">
    <location>
        <begin position="169"/>
        <end position="276"/>
    </location>
</feature>
<dbReference type="PANTHER" id="PTHR24211">
    <property type="entry name" value="LIM DOMAIN-CONTAINING PROTEIN"/>
    <property type="match status" value="1"/>
</dbReference>
<keyword evidence="3 7" id="KW-0479">Metal-binding</keyword>
<evidence type="ECO:0000256" key="2">
    <source>
        <dbReference type="ARBA" id="ARBA00022490"/>
    </source>
</evidence>
<keyword evidence="6 7" id="KW-0440">LIM domain</keyword>
<dbReference type="InterPro" id="IPR033724">
    <property type="entry name" value="PET_testin"/>
</dbReference>
<feature type="domain" description="LIM zinc-binding" evidence="9">
    <location>
        <begin position="375"/>
        <end position="432"/>
    </location>
</feature>
<evidence type="ECO:0000259" key="10">
    <source>
        <dbReference type="PROSITE" id="PS51303"/>
    </source>
</evidence>
<dbReference type="GO" id="GO:0005737">
    <property type="term" value="C:cytoplasm"/>
    <property type="evidence" value="ECO:0007669"/>
    <property type="project" value="UniProtKB-SubCell"/>
</dbReference>
<keyword evidence="4" id="KW-0677">Repeat</keyword>
<dbReference type="PROSITE" id="PS51303">
    <property type="entry name" value="PET"/>
    <property type="match status" value="1"/>
</dbReference>
<name>A0A674H9Y2_TAEGU</name>
<dbReference type="FunCoup" id="A0A674H9Y2">
    <property type="interactions" value="59"/>
</dbReference>
<dbReference type="CDD" id="cd09829">
    <property type="entry name" value="PET_testin"/>
    <property type="match status" value="1"/>
</dbReference>
<reference evidence="11" key="3">
    <citation type="submission" date="2025-09" db="UniProtKB">
        <authorList>
            <consortium name="Ensembl"/>
        </authorList>
    </citation>
    <scope>IDENTIFICATION</scope>
</reference>
<dbReference type="GO" id="GO:0003714">
    <property type="term" value="F:transcription corepressor activity"/>
    <property type="evidence" value="ECO:0007669"/>
    <property type="project" value="Ensembl"/>
</dbReference>
<dbReference type="CDD" id="cd09340">
    <property type="entry name" value="LIM1_Testin_like"/>
    <property type="match status" value="1"/>
</dbReference>
<dbReference type="InterPro" id="IPR001781">
    <property type="entry name" value="Znf_LIM"/>
</dbReference>
<evidence type="ECO:0000313" key="12">
    <source>
        <dbReference type="Proteomes" id="UP000007754"/>
    </source>
</evidence>
<dbReference type="InParanoid" id="A0A674H9Y2"/>
<dbReference type="SMART" id="SM00132">
    <property type="entry name" value="LIM"/>
    <property type="match status" value="2"/>
</dbReference>
<dbReference type="InterPro" id="IPR010442">
    <property type="entry name" value="PET_domain"/>
</dbReference>
<dbReference type="GeneTree" id="ENSGT00940000158813"/>
<protein>
    <submittedName>
        <fullName evidence="11">LIM and cysteine rich domains 1</fullName>
    </submittedName>
</protein>
<sequence>MASHCQRAGMGGILGRNCSLAGWAALAQAPRAAVAPLDPWQCSRPGWTPGLEQLAQWEVSLPWQGGTGWDLGSLPTQPTRSIPSLCPCHKARLPLGEAGTPRPAHSPGCSLGHRKICKSCKCSQEEHGLSSELDDDRKIGRLLSDSRYASLTARLKGGDGARVYKRNRMIVTNPNISGKDPTFDTITYEWAPPGLTQKLAMQYMELVPKELQPVAGTDGAVHRRRRLARQLPLHDQDPAQCRGLAEGEQQLMQDFVKRYKAEALGVGEVALPGQGGGGKEEEKPQDKSIDPGRAPESPNGALESTAGHYRCESCQQPVPGDCPVVYAERAGYARLWHPACFVCCRCAEPLVDLIYFWSSGAAWCGRHYCESLRPRCAGCDEIIFSEDFQRVEGLAWHNKHFACLECETLLTGKPFTLAKGSLLCSTCSQSRV</sequence>
<evidence type="ECO:0000256" key="8">
    <source>
        <dbReference type="SAM" id="MobiDB-lite"/>
    </source>
</evidence>
<feature type="domain" description="LIM zinc-binding" evidence="9">
    <location>
        <begin position="309"/>
        <end position="374"/>
    </location>
</feature>
<dbReference type="Pfam" id="PF00412">
    <property type="entry name" value="LIM"/>
    <property type="match status" value="2"/>
</dbReference>
<dbReference type="InterPro" id="IPR047120">
    <property type="entry name" value="Pk/Esn/Tes"/>
</dbReference>
<dbReference type="AlphaFoldDB" id="A0A674H9Y2"/>
<dbReference type="PANTHER" id="PTHR24211:SF0">
    <property type="entry name" value="LIM AND CYSTEINE-RICH DOMAINS PROTEIN 1"/>
    <property type="match status" value="1"/>
</dbReference>
<feature type="region of interest" description="Disordered" evidence="8">
    <location>
        <begin position="270"/>
        <end position="301"/>
    </location>
</feature>
<feature type="compositionally biased region" description="Basic and acidic residues" evidence="8">
    <location>
        <begin position="278"/>
        <end position="290"/>
    </location>
</feature>
<dbReference type="PROSITE" id="PS00478">
    <property type="entry name" value="LIM_DOMAIN_1"/>
    <property type="match status" value="1"/>
</dbReference>
<evidence type="ECO:0000256" key="4">
    <source>
        <dbReference type="ARBA" id="ARBA00022737"/>
    </source>
</evidence>
<proteinExistence type="predicted"/>
<dbReference type="SUPFAM" id="SSF57716">
    <property type="entry name" value="Glucocorticoid receptor-like (DNA-binding domain)"/>
    <property type="match status" value="1"/>
</dbReference>
<evidence type="ECO:0000256" key="3">
    <source>
        <dbReference type="ARBA" id="ARBA00022723"/>
    </source>
</evidence>
<evidence type="ECO:0000256" key="5">
    <source>
        <dbReference type="ARBA" id="ARBA00022833"/>
    </source>
</evidence>
<reference evidence="11 12" key="1">
    <citation type="journal article" date="2010" name="Nature">
        <title>The genome of a songbird.</title>
        <authorList>
            <person name="Warren W.C."/>
            <person name="Clayton D.F."/>
            <person name="Ellegren H."/>
            <person name="Arnold A.P."/>
            <person name="Hillier L.W."/>
            <person name="Kunstner A."/>
            <person name="Searle S."/>
            <person name="White S."/>
            <person name="Vilella A.J."/>
            <person name="Fairley S."/>
            <person name="Heger A."/>
            <person name="Kong L."/>
            <person name="Ponting C.P."/>
            <person name="Jarvis E.D."/>
            <person name="Mello C.V."/>
            <person name="Minx P."/>
            <person name="Lovell P."/>
            <person name="Velho T.A."/>
            <person name="Ferris M."/>
            <person name="Balakrishnan C.N."/>
            <person name="Sinha S."/>
            <person name="Blatti C."/>
            <person name="London S.E."/>
            <person name="Li Y."/>
            <person name="Lin Y.C."/>
            <person name="George J."/>
            <person name="Sweedler J."/>
            <person name="Southey B."/>
            <person name="Gunaratne P."/>
            <person name="Watson M."/>
            <person name="Nam K."/>
            <person name="Backstrom N."/>
            <person name="Smeds L."/>
            <person name="Nabholz B."/>
            <person name="Itoh Y."/>
            <person name="Whitney O."/>
            <person name="Pfenning A.R."/>
            <person name="Howard J."/>
            <person name="Volker M."/>
            <person name="Skinner B.M."/>
            <person name="Griffin D.K."/>
            <person name="Ye L."/>
            <person name="McLaren W.M."/>
            <person name="Flicek P."/>
            <person name="Quesada V."/>
            <person name="Velasco G."/>
            <person name="Lopez-Otin C."/>
            <person name="Puente X.S."/>
            <person name="Olender T."/>
            <person name="Lancet D."/>
            <person name="Smit A.F."/>
            <person name="Hubley R."/>
            <person name="Konkel M.K."/>
            <person name="Walker J.A."/>
            <person name="Batzer M.A."/>
            <person name="Gu W."/>
            <person name="Pollock D.D."/>
            <person name="Chen L."/>
            <person name="Cheng Z."/>
            <person name="Eichler E.E."/>
            <person name="Stapley J."/>
            <person name="Slate J."/>
            <person name="Ekblom R."/>
            <person name="Birkhead T."/>
            <person name="Burke T."/>
            <person name="Burt D."/>
            <person name="Scharff C."/>
            <person name="Adam I."/>
            <person name="Richard H."/>
            <person name="Sultan M."/>
            <person name="Soldatov A."/>
            <person name="Lehrach H."/>
            <person name="Edwards S.V."/>
            <person name="Yang S.P."/>
            <person name="Li X."/>
            <person name="Graves T."/>
            <person name="Fulton L."/>
            <person name="Nelson J."/>
            <person name="Chinwalla A."/>
            <person name="Hou S."/>
            <person name="Mardis E.R."/>
            <person name="Wilson R.K."/>
        </authorList>
    </citation>
    <scope>NUCLEOTIDE SEQUENCE [LARGE SCALE GENOMIC DNA]</scope>
</reference>
<evidence type="ECO:0000256" key="7">
    <source>
        <dbReference type="PROSITE-ProRule" id="PRU00125"/>
    </source>
</evidence>
<keyword evidence="5 7" id="KW-0862">Zinc</keyword>
<gene>
    <name evidence="11" type="primary">LMCD1</name>
</gene>
<comment type="subcellular location">
    <subcellularLocation>
        <location evidence="1">Cytoplasm</location>
    </subcellularLocation>
</comment>
<dbReference type="Proteomes" id="UP000007754">
    <property type="component" value="Chromosome 12"/>
</dbReference>
<accession>A0A674H9Y2</accession>
<evidence type="ECO:0000259" key="9">
    <source>
        <dbReference type="PROSITE" id="PS50023"/>
    </source>
</evidence>
<dbReference type="GO" id="GO:0010611">
    <property type="term" value="P:regulation of cardiac muscle hypertrophy"/>
    <property type="evidence" value="ECO:0007669"/>
    <property type="project" value="Ensembl"/>
</dbReference>
<dbReference type="GO" id="GO:0008270">
    <property type="term" value="F:zinc ion binding"/>
    <property type="evidence" value="ECO:0007669"/>
    <property type="project" value="InterPro"/>
</dbReference>
<dbReference type="GO" id="GO:0070886">
    <property type="term" value="P:positive regulation of calcineurin-NFAT signaling cascade"/>
    <property type="evidence" value="ECO:0007669"/>
    <property type="project" value="Ensembl"/>
</dbReference>
<evidence type="ECO:0000256" key="1">
    <source>
        <dbReference type="ARBA" id="ARBA00004496"/>
    </source>
</evidence>
<dbReference type="Ensembl" id="ENSTGUT00000023967.1">
    <property type="protein sequence ID" value="ENSTGUP00000031411.1"/>
    <property type="gene ID" value="ENSTGUG00000010388.2"/>
</dbReference>
<dbReference type="Pfam" id="PF06297">
    <property type="entry name" value="PET"/>
    <property type="match status" value="1"/>
</dbReference>
<keyword evidence="2" id="KW-0963">Cytoplasm</keyword>
<keyword evidence="12" id="KW-1185">Reference proteome</keyword>
<organism evidence="11 12">
    <name type="scientific">Taeniopygia guttata</name>
    <name type="common">Zebra finch</name>
    <name type="synonym">Poephila guttata</name>
    <dbReference type="NCBI Taxonomy" id="59729"/>
    <lineage>
        <taxon>Eukaryota</taxon>
        <taxon>Metazoa</taxon>
        <taxon>Chordata</taxon>
        <taxon>Craniata</taxon>
        <taxon>Vertebrata</taxon>
        <taxon>Euteleostomi</taxon>
        <taxon>Archelosauria</taxon>
        <taxon>Archosauria</taxon>
        <taxon>Dinosauria</taxon>
        <taxon>Saurischia</taxon>
        <taxon>Theropoda</taxon>
        <taxon>Coelurosauria</taxon>
        <taxon>Aves</taxon>
        <taxon>Neognathae</taxon>
        <taxon>Neoaves</taxon>
        <taxon>Telluraves</taxon>
        <taxon>Australaves</taxon>
        <taxon>Passeriformes</taxon>
        <taxon>Passeroidea</taxon>
        <taxon>Estrildidae</taxon>
        <taxon>Estrildinae</taxon>
        <taxon>Taeniopygia</taxon>
    </lineage>
</organism>
<dbReference type="GO" id="GO:0005634">
    <property type="term" value="C:nucleus"/>
    <property type="evidence" value="ECO:0007669"/>
    <property type="project" value="Ensembl"/>
</dbReference>